<evidence type="ECO:0000256" key="3">
    <source>
        <dbReference type="ARBA" id="ARBA00022643"/>
    </source>
</evidence>
<dbReference type="GO" id="GO:0008615">
    <property type="term" value="P:pyridoxine biosynthetic process"/>
    <property type="evidence" value="ECO:0007669"/>
    <property type="project" value="InterPro"/>
</dbReference>
<feature type="binding site" evidence="5">
    <location>
        <position position="125"/>
    </location>
    <ligand>
        <name>FMN</name>
        <dbReference type="ChEBI" id="CHEBI:58210"/>
    </ligand>
</feature>
<evidence type="ECO:0000313" key="10">
    <source>
        <dbReference type="Proteomes" id="UP000661025"/>
    </source>
</evidence>
<dbReference type="EC" id="1.4.3.5" evidence="9"/>
<feature type="region of interest" description="Disordered" evidence="6">
    <location>
        <begin position="1"/>
        <end position="33"/>
    </location>
</feature>
<dbReference type="GO" id="GO:0010181">
    <property type="term" value="F:FMN binding"/>
    <property type="evidence" value="ECO:0007669"/>
    <property type="project" value="InterPro"/>
</dbReference>
<feature type="domain" description="Pyridoxamine 5'-phosphate oxidase N-terminal" evidence="7">
    <location>
        <begin position="85"/>
        <end position="199"/>
    </location>
</feature>
<evidence type="ECO:0000256" key="5">
    <source>
        <dbReference type="PIRSR" id="PIRSR000190-2"/>
    </source>
</evidence>
<gene>
    <name evidence="9" type="ORF">IHE70_17790</name>
</gene>
<dbReference type="NCBIfam" id="NF004231">
    <property type="entry name" value="PRK05679.1"/>
    <property type="match status" value="1"/>
</dbReference>
<organism evidence="9 10">
    <name type="scientific">Streptomyces caniscabiei</name>
    <dbReference type="NCBI Taxonomy" id="2746961"/>
    <lineage>
        <taxon>Bacteria</taxon>
        <taxon>Bacillati</taxon>
        <taxon>Actinomycetota</taxon>
        <taxon>Actinomycetes</taxon>
        <taxon>Kitasatosporales</taxon>
        <taxon>Streptomycetaceae</taxon>
        <taxon>Streptomyces</taxon>
    </lineage>
</organism>
<dbReference type="GO" id="GO:0004733">
    <property type="term" value="F:pyridoxamine phosphate oxidase activity"/>
    <property type="evidence" value="ECO:0007669"/>
    <property type="project" value="UniProtKB-EC"/>
</dbReference>
<keyword evidence="2" id="KW-0285">Flavoprotein</keyword>
<dbReference type="Pfam" id="PF10590">
    <property type="entry name" value="PNP_phzG_C"/>
    <property type="match status" value="1"/>
</dbReference>
<feature type="binding site" evidence="5">
    <location>
        <begin position="182"/>
        <end position="183"/>
    </location>
    <ligand>
        <name>FMN</name>
        <dbReference type="ChEBI" id="CHEBI:58210"/>
    </ligand>
</feature>
<protein>
    <submittedName>
        <fullName evidence="9">Pyridoxal 5'-phosphate synthase</fullName>
        <ecNumber evidence="9">1.4.3.5</ecNumber>
    </submittedName>
</protein>
<accession>A0A927QFG9</accession>
<dbReference type="EMBL" id="JACYXT010000006">
    <property type="protein sequence ID" value="MBD9725038.1"/>
    <property type="molecule type" value="Genomic_DNA"/>
</dbReference>
<evidence type="ECO:0000256" key="2">
    <source>
        <dbReference type="ARBA" id="ARBA00022630"/>
    </source>
</evidence>
<dbReference type="PIRSF" id="PIRSF000190">
    <property type="entry name" value="Pyd_amn-ph_oxd"/>
    <property type="match status" value="1"/>
</dbReference>
<sequence length="254" mass="27824">MIDPSSRPQAQSQDQSQAGSRPQAEAETAPAPCPSSEFVQALRGLRVWDPQVSALPLFDPATAPAEPVPLFATWFGEVVAAGEVEPHTMSLATADAEGRPDVRTVMLHDVDARGWHFASHAGSRKGRQLAHRPYASLGFYWPLLGRAVRVRGRVTVEPAEVAHADLHARSTGALAAALVGHQSEVLSSYEELERASEAAWARAERDPDVPVPSWTAYVVEPDEVEFFQGDARRLHVRLNYRREGDGWAKALLWP</sequence>
<feature type="binding site" evidence="5">
    <location>
        <position position="237"/>
    </location>
    <ligand>
        <name>FMN</name>
        <dbReference type="ChEBI" id="CHEBI:58210"/>
    </ligand>
</feature>
<dbReference type="AlphaFoldDB" id="A0A927QFG9"/>
<evidence type="ECO:0000313" key="9">
    <source>
        <dbReference type="EMBL" id="MBD9725038.1"/>
    </source>
</evidence>
<dbReference type="InterPro" id="IPR000659">
    <property type="entry name" value="Pyridox_Oxase"/>
</dbReference>
<reference evidence="9" key="1">
    <citation type="submission" date="2020-09" db="EMBL/GenBank/DDBJ databases">
        <title>Streptomyces canutascabiei sp. nov., which causes potato common scab and is distributed across the world.</title>
        <authorList>
            <person name="Nguyen H.P."/>
            <person name="Weisberg A.J."/>
            <person name="Chang J.H."/>
            <person name="Clarke C.R."/>
        </authorList>
    </citation>
    <scope>NUCLEOTIDE SEQUENCE</scope>
    <source>
        <strain evidence="9">ID-01-6.2a</strain>
    </source>
</reference>
<evidence type="ECO:0000259" key="8">
    <source>
        <dbReference type="Pfam" id="PF10590"/>
    </source>
</evidence>
<feature type="compositionally biased region" description="Low complexity" evidence="6">
    <location>
        <begin position="1"/>
        <end position="21"/>
    </location>
</feature>
<feature type="domain" description="Pyridoxine 5'-phosphate oxidase dimerisation C-terminal" evidence="8">
    <location>
        <begin position="214"/>
        <end position="254"/>
    </location>
</feature>
<dbReference type="SUPFAM" id="SSF50475">
    <property type="entry name" value="FMN-binding split barrel"/>
    <property type="match status" value="1"/>
</dbReference>
<dbReference type="Proteomes" id="UP000661025">
    <property type="component" value="Unassembled WGS sequence"/>
</dbReference>
<evidence type="ECO:0000256" key="1">
    <source>
        <dbReference type="ARBA" id="ARBA00007301"/>
    </source>
</evidence>
<dbReference type="GeneID" id="79932858"/>
<comment type="similarity">
    <text evidence="1">Belongs to the pyridoxamine 5'-phosphate oxidase family.</text>
</comment>
<feature type="binding site" evidence="5">
    <location>
        <position position="124"/>
    </location>
    <ligand>
        <name>FMN</name>
        <dbReference type="ChEBI" id="CHEBI:58210"/>
    </ligand>
</feature>
<dbReference type="PANTHER" id="PTHR10851:SF0">
    <property type="entry name" value="PYRIDOXINE-5'-PHOSPHATE OXIDASE"/>
    <property type="match status" value="1"/>
</dbReference>
<dbReference type="InterPro" id="IPR012349">
    <property type="entry name" value="Split_barrel_FMN-bd"/>
</dbReference>
<dbReference type="InterPro" id="IPR011576">
    <property type="entry name" value="Pyridox_Oxase_N"/>
</dbReference>
<evidence type="ECO:0000256" key="4">
    <source>
        <dbReference type="ARBA" id="ARBA00023002"/>
    </source>
</evidence>
<proteinExistence type="inferred from homology"/>
<dbReference type="RefSeq" id="WP_192361790.1">
    <property type="nucleotide sequence ID" value="NZ_CP119182.1"/>
</dbReference>
<dbReference type="Gene3D" id="2.30.110.10">
    <property type="entry name" value="Electron Transport, Fmn-binding Protein, Chain A"/>
    <property type="match status" value="1"/>
</dbReference>
<keyword evidence="4 9" id="KW-0560">Oxidoreductase</keyword>
<dbReference type="PANTHER" id="PTHR10851">
    <property type="entry name" value="PYRIDOXINE-5-PHOSPHATE OXIDASE"/>
    <property type="match status" value="1"/>
</dbReference>
<keyword evidence="3 5" id="KW-0288">FMN</keyword>
<dbReference type="InterPro" id="IPR019576">
    <property type="entry name" value="Pyridoxamine_oxidase_dimer_C"/>
</dbReference>
<evidence type="ECO:0000256" key="6">
    <source>
        <dbReference type="SAM" id="MobiDB-lite"/>
    </source>
</evidence>
<comment type="cofactor">
    <cofactor evidence="5">
        <name>FMN</name>
        <dbReference type="ChEBI" id="CHEBI:58210"/>
    </cofactor>
    <text evidence="5">Binds 1 FMN per subunit.</text>
</comment>
<name>A0A927QFG9_9ACTN</name>
<dbReference type="Pfam" id="PF01243">
    <property type="entry name" value="PNPOx_N"/>
    <property type="match status" value="1"/>
</dbReference>
<comment type="caution">
    <text evidence="9">The sequence shown here is derived from an EMBL/GenBank/DDBJ whole genome shotgun (WGS) entry which is preliminary data.</text>
</comment>
<evidence type="ECO:0000259" key="7">
    <source>
        <dbReference type="Pfam" id="PF01243"/>
    </source>
</evidence>